<feature type="chain" id="PRO_5011963804" description="Corticotropin-releasing factor-binding protein" evidence="10">
    <location>
        <begin position="19"/>
        <end position="296"/>
    </location>
</feature>
<keyword evidence="6" id="KW-1015">Disulfide bond</keyword>
<evidence type="ECO:0000256" key="2">
    <source>
        <dbReference type="ARBA" id="ARBA00008313"/>
    </source>
</evidence>
<comment type="caution">
    <text evidence="13">The sequence shown here is derived from an EMBL/GenBank/DDBJ whole genome shotgun (WGS) entry which is preliminary data.</text>
</comment>
<keyword evidence="4" id="KW-0964">Secreted</keyword>
<keyword evidence="7" id="KW-0325">Glycoprotein</keyword>
<dbReference type="InterPro" id="IPR035914">
    <property type="entry name" value="Sperma_CUB_dom_sf"/>
</dbReference>
<dbReference type="InterPro" id="IPR056178">
    <property type="entry name" value="CRF-BP_C"/>
</dbReference>
<dbReference type="GO" id="GO:0005615">
    <property type="term" value="C:extracellular space"/>
    <property type="evidence" value="ECO:0007669"/>
    <property type="project" value="TreeGrafter"/>
</dbReference>
<evidence type="ECO:0000256" key="1">
    <source>
        <dbReference type="ARBA" id="ARBA00004613"/>
    </source>
</evidence>
<feature type="signal peptide" evidence="10">
    <location>
        <begin position="1"/>
        <end position="18"/>
    </location>
</feature>
<dbReference type="GO" id="GO:0009755">
    <property type="term" value="P:hormone-mediated signaling pathway"/>
    <property type="evidence" value="ECO:0007669"/>
    <property type="project" value="TreeGrafter"/>
</dbReference>
<evidence type="ECO:0000256" key="8">
    <source>
        <dbReference type="ARBA" id="ARBA00024997"/>
    </source>
</evidence>
<evidence type="ECO:0000256" key="4">
    <source>
        <dbReference type="ARBA" id="ARBA00022525"/>
    </source>
</evidence>
<protein>
    <recommendedName>
        <fullName evidence="3">Corticotropin-releasing factor-binding protein</fullName>
    </recommendedName>
    <alternativeName>
        <fullName evidence="9">Corticotropin-releasing hormone-binding protein</fullName>
    </alternativeName>
</protein>
<dbReference type="InterPro" id="IPR056177">
    <property type="entry name" value="CRF-BP_N"/>
</dbReference>
<evidence type="ECO:0000259" key="11">
    <source>
        <dbReference type="Pfam" id="PF05428"/>
    </source>
</evidence>
<evidence type="ECO:0000256" key="5">
    <source>
        <dbReference type="ARBA" id="ARBA00022729"/>
    </source>
</evidence>
<evidence type="ECO:0000313" key="13">
    <source>
        <dbReference type="EMBL" id="OQV25032.1"/>
    </source>
</evidence>
<dbReference type="OrthoDB" id="10056927at2759"/>
<dbReference type="Pfam" id="PF23541">
    <property type="entry name" value="CRF-BP_C"/>
    <property type="match status" value="1"/>
</dbReference>
<proteinExistence type="inferred from homology"/>
<evidence type="ECO:0000256" key="6">
    <source>
        <dbReference type="ARBA" id="ARBA00023157"/>
    </source>
</evidence>
<dbReference type="SUPFAM" id="SSF49854">
    <property type="entry name" value="Spermadhesin, CUB domain"/>
    <property type="match status" value="1"/>
</dbReference>
<accession>A0A1W0XCH1</accession>
<dbReference type="GO" id="GO:0051460">
    <property type="term" value="P:negative regulation of corticotropin secretion"/>
    <property type="evidence" value="ECO:0007669"/>
    <property type="project" value="TreeGrafter"/>
</dbReference>
<keyword evidence="14" id="KW-1185">Reference proteome</keyword>
<comment type="function">
    <text evidence="8">Binds CRF and inactivates it. May prevent inappropriate pituitary-adrenal stimulation in pregnancy.</text>
</comment>
<dbReference type="PANTHER" id="PTHR10278:SF0">
    <property type="entry name" value="CORTICOTROPIN-RELEASING FACTOR-BINDING PROTEIN"/>
    <property type="match status" value="1"/>
</dbReference>
<comment type="subcellular location">
    <subcellularLocation>
        <location evidence="1">Secreted</location>
    </subcellularLocation>
</comment>
<keyword evidence="5 10" id="KW-0732">Signal</keyword>
<name>A0A1W0XCH1_HYPEX</name>
<feature type="domain" description="Corticotropin-releasing factor binding protein N-terminal" evidence="11">
    <location>
        <begin position="51"/>
        <end position="165"/>
    </location>
</feature>
<evidence type="ECO:0000256" key="10">
    <source>
        <dbReference type="SAM" id="SignalP"/>
    </source>
</evidence>
<sequence length="296" mass="32644">MIASLAFLLTSCLATAYGYVPDQPAASYYYPNSEFNAGLEKRHTAKEELTECIAMRSDAGIYQVHGTGEESACGLFLVGGMDTQVEIEFLNFDVDCEDGGVVGILDGWEQNGSIFPPVEDMGKTGIRHTTYCGPNRPKQLFRSSGNMALVQYRLPVPGVGFIIRVTYPLNPHVMMMYPEKLTFTYVNVGARDLKTTALQLTGADHTSRHCAEKNKGDKVEVRGGGNFEMVNMQLFQELCGFHPLIRDTHSVMCGATMVRLVSSGHYDNTVIVENELLSEESVTVQTFMCPLDELPV</sequence>
<gene>
    <name evidence="13" type="ORF">BV898_01239</name>
</gene>
<dbReference type="PANTHER" id="PTHR10278">
    <property type="entry name" value="CORTICOTROPIN-RELEASING FACTOR-BINDING PROTEIN"/>
    <property type="match status" value="1"/>
</dbReference>
<evidence type="ECO:0000256" key="9">
    <source>
        <dbReference type="ARBA" id="ARBA00033162"/>
    </source>
</evidence>
<dbReference type="Proteomes" id="UP000192578">
    <property type="component" value="Unassembled WGS sequence"/>
</dbReference>
<evidence type="ECO:0000256" key="3">
    <source>
        <dbReference type="ARBA" id="ARBA00015713"/>
    </source>
</evidence>
<dbReference type="EMBL" id="MTYJ01000004">
    <property type="protein sequence ID" value="OQV25032.1"/>
    <property type="molecule type" value="Genomic_DNA"/>
</dbReference>
<feature type="domain" description="Corticotropin-releasing factor binding protein C-terminal" evidence="12">
    <location>
        <begin position="203"/>
        <end position="280"/>
    </location>
</feature>
<reference evidence="14" key="1">
    <citation type="submission" date="2017-01" db="EMBL/GenBank/DDBJ databases">
        <title>Comparative genomics of anhydrobiosis in the tardigrade Hypsibius dujardini.</title>
        <authorList>
            <person name="Yoshida Y."/>
            <person name="Koutsovoulos G."/>
            <person name="Laetsch D."/>
            <person name="Stevens L."/>
            <person name="Kumar S."/>
            <person name="Horikawa D."/>
            <person name="Ishino K."/>
            <person name="Komine S."/>
            <person name="Tomita M."/>
            <person name="Blaxter M."/>
            <person name="Arakawa K."/>
        </authorList>
    </citation>
    <scope>NUCLEOTIDE SEQUENCE [LARGE SCALE GENOMIC DNA]</scope>
    <source>
        <strain evidence="14">Z151</strain>
    </source>
</reference>
<evidence type="ECO:0000256" key="7">
    <source>
        <dbReference type="ARBA" id="ARBA00023180"/>
    </source>
</evidence>
<organism evidence="13 14">
    <name type="scientific">Hypsibius exemplaris</name>
    <name type="common">Freshwater tardigrade</name>
    <dbReference type="NCBI Taxonomy" id="2072580"/>
    <lineage>
        <taxon>Eukaryota</taxon>
        <taxon>Metazoa</taxon>
        <taxon>Ecdysozoa</taxon>
        <taxon>Tardigrada</taxon>
        <taxon>Eutardigrada</taxon>
        <taxon>Parachela</taxon>
        <taxon>Hypsibioidea</taxon>
        <taxon>Hypsibiidae</taxon>
        <taxon>Hypsibius</taxon>
    </lineage>
</organism>
<comment type="similarity">
    <text evidence="2">Belongs to the CRF-binding protein family.</text>
</comment>
<dbReference type="InterPro" id="IPR008435">
    <property type="entry name" value="CRF-bd"/>
</dbReference>
<dbReference type="AlphaFoldDB" id="A0A1W0XCH1"/>
<evidence type="ECO:0000259" key="12">
    <source>
        <dbReference type="Pfam" id="PF23541"/>
    </source>
</evidence>
<dbReference type="Pfam" id="PF05428">
    <property type="entry name" value="CRF-BP_N"/>
    <property type="match status" value="1"/>
</dbReference>
<evidence type="ECO:0000313" key="14">
    <source>
        <dbReference type="Proteomes" id="UP000192578"/>
    </source>
</evidence>
<dbReference type="GO" id="GO:0051424">
    <property type="term" value="F:corticotropin-releasing hormone binding"/>
    <property type="evidence" value="ECO:0007669"/>
    <property type="project" value="InterPro"/>
</dbReference>